<dbReference type="InterPro" id="IPR016024">
    <property type="entry name" value="ARM-type_fold"/>
</dbReference>
<evidence type="ECO:0000256" key="3">
    <source>
        <dbReference type="ARBA" id="ARBA00022448"/>
    </source>
</evidence>
<name>A0A9P5N2S5_9AGAM</name>
<reference evidence="6" key="1">
    <citation type="submission" date="2019-10" db="EMBL/GenBank/DDBJ databases">
        <authorList>
            <consortium name="DOE Joint Genome Institute"/>
            <person name="Kuo A."/>
            <person name="Miyauchi S."/>
            <person name="Kiss E."/>
            <person name="Drula E."/>
            <person name="Kohler A."/>
            <person name="Sanchez-Garcia M."/>
            <person name="Andreopoulos B."/>
            <person name="Barry K.W."/>
            <person name="Bonito G."/>
            <person name="Buee M."/>
            <person name="Carver A."/>
            <person name="Chen C."/>
            <person name="Cichocki N."/>
            <person name="Clum A."/>
            <person name="Culley D."/>
            <person name="Crous P.W."/>
            <person name="Fauchery L."/>
            <person name="Girlanda M."/>
            <person name="Hayes R."/>
            <person name="Keri Z."/>
            <person name="LaButti K."/>
            <person name="Lipzen A."/>
            <person name="Lombard V."/>
            <person name="Magnuson J."/>
            <person name="Maillard F."/>
            <person name="Morin E."/>
            <person name="Murat C."/>
            <person name="Nolan M."/>
            <person name="Ohm R."/>
            <person name="Pangilinan J."/>
            <person name="Pereira M."/>
            <person name="Perotto S."/>
            <person name="Peter M."/>
            <person name="Riley R."/>
            <person name="Sitrit Y."/>
            <person name="Stielow B."/>
            <person name="Szollosi G."/>
            <person name="Zifcakova L."/>
            <person name="Stursova M."/>
            <person name="Spatafora J.W."/>
            <person name="Tedersoo L."/>
            <person name="Vaario L.-M."/>
            <person name="Yamada A."/>
            <person name="Yan M."/>
            <person name="Wang P."/>
            <person name="Xu J."/>
            <person name="Bruns T."/>
            <person name="Baldrian P."/>
            <person name="Vilgalys R."/>
            <person name="Henrissat B."/>
            <person name="Grigoriev I.V."/>
            <person name="Hibbett D."/>
            <person name="Nagy L.G."/>
            <person name="Martin F.M."/>
        </authorList>
    </citation>
    <scope>NUCLEOTIDE SEQUENCE</scope>
    <source>
        <strain evidence="6">Prilba</strain>
    </source>
</reference>
<evidence type="ECO:0000259" key="5">
    <source>
        <dbReference type="PROSITE" id="PS50166"/>
    </source>
</evidence>
<sequence length="1027" mass="115719">MVPMNSDSIQHASIQEVYAAVTGALSQNPKEMSASTARLKNLIDQPGTLDLLQQIAAQKTAPLQIRQLSIIQVKNVVSTLWRSRRLVLDEQRSAIRNRCLTLLEEEDDVIGKSNEVIIAKIARSDFPHKWPSLEPDIMVPITHHLSQRLSSPASDPTACRVLHKSLRALNAILKELSHIKMMTSVKTLGQLIARIHSPLSEIYVQLIQRLGPSIAIANLSSRRTAEDLLFAHLLYKIIMKMAVWIWPKLRDPTISPMEPWFNEVFRYSATQLRGLYETRIGLLMDLRSAAMPPDPIAMRSLNLIYKSVCTFGKFFRRIQQIDVARFVELPLCDDIVLYYWEKVVQANASAELIEDSETAVFPVRILVAGMVLFKESLAQWAPARKAKTEHSLTLSQDFVETAVTFLVTRFMPLNLKDLEGWMANPEEWVNTEDKDDEQWQFEIRPCAERVLMTFANQYREFVSPLLVKAFANVNERPPAGLQDIVQKEAVYCAIGRCAHRLRDDIDLSSWIEVAKDEAKNSSADYLIIQRRIVWLIGRWVSQDCYPPADPRIWQILLHLLTAKGTGTEVVRLTTATALQQCVDATLFDLNVFIPFLVPTVAELLRLIDEVETVDTKNKLAACLNTILDRSKAEIVPSVTLITSVFPQLWLSAAGESHFKITLLRMMTVLITATGRQSTPLAAIVAPLLEECLSPAFITELETDALQLWITALRNAAMLGTASGEASLLNLFPKVISLLIDNWGVLGSAIDILEGYLLLDANAVLQRHASQLFDAVQQPLARASANQARSLLDAIALLLQLAHPSTYSEPLHSSGLFSSLLTTIVEDKADVFILTRQVEIMARLTLIDPRVFLRYMSAAANRLGKPETELWEGLLDQWRQRFDNISEPRHRKLYAMGLAALVSTGRSEVLERLHSEVFDLWTDVFAELKEVQRQRDDTIGDEPTIMTAYWDQPAPSFFNGSEDTPEYDRRKNVYDTDPVRTTLLSSFIGERLRDAEVACGGTQVMQTRYLAKADPPVLQHLMREIFGA</sequence>
<dbReference type="Pfam" id="PF03810">
    <property type="entry name" value="IBN_N"/>
    <property type="match status" value="1"/>
</dbReference>
<dbReference type="EMBL" id="WHVB01000003">
    <property type="protein sequence ID" value="KAF8484872.1"/>
    <property type="molecule type" value="Genomic_DNA"/>
</dbReference>
<evidence type="ECO:0000313" key="7">
    <source>
        <dbReference type="Proteomes" id="UP000759537"/>
    </source>
</evidence>
<evidence type="ECO:0000256" key="1">
    <source>
        <dbReference type="ARBA" id="ARBA00004123"/>
    </source>
</evidence>
<keyword evidence="3" id="KW-0813">Transport</keyword>
<comment type="subcellular location">
    <subcellularLocation>
        <location evidence="1">Nucleus</location>
    </subcellularLocation>
</comment>
<dbReference type="PROSITE" id="PS50166">
    <property type="entry name" value="IMPORTIN_B_NT"/>
    <property type="match status" value="1"/>
</dbReference>
<dbReference type="SUPFAM" id="SSF48371">
    <property type="entry name" value="ARM repeat"/>
    <property type="match status" value="1"/>
</dbReference>
<dbReference type="GO" id="GO:0031267">
    <property type="term" value="F:small GTPase binding"/>
    <property type="evidence" value="ECO:0007669"/>
    <property type="project" value="InterPro"/>
</dbReference>
<evidence type="ECO:0000256" key="2">
    <source>
        <dbReference type="ARBA" id="ARBA00007991"/>
    </source>
</evidence>
<dbReference type="InterPro" id="IPR011989">
    <property type="entry name" value="ARM-like"/>
</dbReference>
<accession>A0A9P5N2S5</accession>
<evidence type="ECO:0000256" key="4">
    <source>
        <dbReference type="ARBA" id="ARBA00023242"/>
    </source>
</evidence>
<keyword evidence="7" id="KW-1185">Reference proteome</keyword>
<comment type="similarity">
    <text evidence="2">Belongs to the importin beta family.</text>
</comment>
<protein>
    <submittedName>
        <fullName evidence="6">ARM repeat-containing protein</fullName>
    </submittedName>
</protein>
<dbReference type="Pfam" id="PF25758">
    <property type="entry name" value="TPR_IPO11"/>
    <property type="match status" value="1"/>
</dbReference>
<dbReference type="GO" id="GO:0006606">
    <property type="term" value="P:protein import into nucleus"/>
    <property type="evidence" value="ECO:0007669"/>
    <property type="project" value="TreeGrafter"/>
</dbReference>
<dbReference type="InterPro" id="IPR001494">
    <property type="entry name" value="Importin-beta_N"/>
</dbReference>
<dbReference type="SMART" id="SM00913">
    <property type="entry name" value="IBN_N"/>
    <property type="match status" value="1"/>
</dbReference>
<dbReference type="AlphaFoldDB" id="A0A9P5N2S5"/>
<reference evidence="6" key="2">
    <citation type="journal article" date="2020" name="Nat. Commun.">
        <title>Large-scale genome sequencing of mycorrhizal fungi provides insights into the early evolution of symbiotic traits.</title>
        <authorList>
            <person name="Miyauchi S."/>
            <person name="Kiss E."/>
            <person name="Kuo A."/>
            <person name="Drula E."/>
            <person name="Kohler A."/>
            <person name="Sanchez-Garcia M."/>
            <person name="Morin E."/>
            <person name="Andreopoulos B."/>
            <person name="Barry K.W."/>
            <person name="Bonito G."/>
            <person name="Buee M."/>
            <person name="Carver A."/>
            <person name="Chen C."/>
            <person name="Cichocki N."/>
            <person name="Clum A."/>
            <person name="Culley D."/>
            <person name="Crous P.W."/>
            <person name="Fauchery L."/>
            <person name="Girlanda M."/>
            <person name="Hayes R.D."/>
            <person name="Keri Z."/>
            <person name="LaButti K."/>
            <person name="Lipzen A."/>
            <person name="Lombard V."/>
            <person name="Magnuson J."/>
            <person name="Maillard F."/>
            <person name="Murat C."/>
            <person name="Nolan M."/>
            <person name="Ohm R.A."/>
            <person name="Pangilinan J."/>
            <person name="Pereira M.F."/>
            <person name="Perotto S."/>
            <person name="Peter M."/>
            <person name="Pfister S."/>
            <person name="Riley R."/>
            <person name="Sitrit Y."/>
            <person name="Stielow J.B."/>
            <person name="Szollosi G."/>
            <person name="Zifcakova L."/>
            <person name="Stursova M."/>
            <person name="Spatafora J.W."/>
            <person name="Tedersoo L."/>
            <person name="Vaario L.M."/>
            <person name="Yamada A."/>
            <person name="Yan M."/>
            <person name="Wang P."/>
            <person name="Xu J."/>
            <person name="Bruns T."/>
            <person name="Baldrian P."/>
            <person name="Vilgalys R."/>
            <person name="Dunand C."/>
            <person name="Henrissat B."/>
            <person name="Grigoriev I.V."/>
            <person name="Hibbett D."/>
            <person name="Nagy L.G."/>
            <person name="Martin F.M."/>
        </authorList>
    </citation>
    <scope>NUCLEOTIDE SEQUENCE</scope>
    <source>
        <strain evidence="6">Prilba</strain>
    </source>
</reference>
<dbReference type="GO" id="GO:0005829">
    <property type="term" value="C:cytosol"/>
    <property type="evidence" value="ECO:0007669"/>
    <property type="project" value="TreeGrafter"/>
</dbReference>
<comment type="caution">
    <text evidence="6">The sequence shown here is derived from an EMBL/GenBank/DDBJ whole genome shotgun (WGS) entry which is preliminary data.</text>
</comment>
<dbReference type="InterPro" id="IPR058669">
    <property type="entry name" value="TPR_IPO7/11-like"/>
</dbReference>
<feature type="domain" description="Importin N-terminal" evidence="5">
    <location>
        <begin position="35"/>
        <end position="105"/>
    </location>
</feature>
<dbReference type="OrthoDB" id="361693at2759"/>
<organism evidence="6 7">
    <name type="scientific">Russula ochroleuca</name>
    <dbReference type="NCBI Taxonomy" id="152965"/>
    <lineage>
        <taxon>Eukaryota</taxon>
        <taxon>Fungi</taxon>
        <taxon>Dikarya</taxon>
        <taxon>Basidiomycota</taxon>
        <taxon>Agaricomycotina</taxon>
        <taxon>Agaricomycetes</taxon>
        <taxon>Russulales</taxon>
        <taxon>Russulaceae</taxon>
        <taxon>Russula</taxon>
    </lineage>
</organism>
<keyword evidence="4" id="KW-0539">Nucleus</keyword>
<dbReference type="PANTHER" id="PTHR10997">
    <property type="entry name" value="IMPORTIN-7, 8, 11"/>
    <property type="match status" value="1"/>
</dbReference>
<dbReference type="GO" id="GO:0005635">
    <property type="term" value="C:nuclear envelope"/>
    <property type="evidence" value="ECO:0007669"/>
    <property type="project" value="TreeGrafter"/>
</dbReference>
<dbReference type="PANTHER" id="PTHR10997:SF7">
    <property type="entry name" value="IMPORTIN-11"/>
    <property type="match status" value="1"/>
</dbReference>
<gene>
    <name evidence="6" type="ORF">DFH94DRAFT_251839</name>
</gene>
<proteinExistence type="inferred from homology"/>
<dbReference type="Proteomes" id="UP000759537">
    <property type="component" value="Unassembled WGS sequence"/>
</dbReference>
<evidence type="ECO:0000313" key="6">
    <source>
        <dbReference type="EMBL" id="KAF8484872.1"/>
    </source>
</evidence>
<dbReference type="Gene3D" id="1.25.10.10">
    <property type="entry name" value="Leucine-rich Repeat Variant"/>
    <property type="match status" value="1"/>
</dbReference>